<dbReference type="SUPFAM" id="SSF52058">
    <property type="entry name" value="L domain-like"/>
    <property type="match status" value="1"/>
</dbReference>
<evidence type="ECO:0000313" key="2">
    <source>
        <dbReference type="EMBL" id="PLB53917.1"/>
    </source>
</evidence>
<reference evidence="2 3" key="1">
    <citation type="submission" date="2016-12" db="EMBL/GenBank/DDBJ databases">
        <title>The genomes of Aspergillus section Nigri reveals drivers in fungal speciation.</title>
        <authorList>
            <consortium name="DOE Joint Genome Institute"/>
            <person name="Vesth T.C."/>
            <person name="Nybo J."/>
            <person name="Theobald S."/>
            <person name="Brandl J."/>
            <person name="Frisvad J.C."/>
            <person name="Nielsen K.F."/>
            <person name="Lyhne E.K."/>
            <person name="Kogle M.E."/>
            <person name="Kuo A."/>
            <person name="Riley R."/>
            <person name="Clum A."/>
            <person name="Nolan M."/>
            <person name="Lipzen A."/>
            <person name="Salamov A."/>
            <person name="Henrissat B."/>
            <person name="Wiebenga A."/>
            <person name="De Vries R.P."/>
            <person name="Grigoriev I.V."/>
            <person name="Mortensen U.H."/>
            <person name="Andersen M.R."/>
            <person name="Baker S.E."/>
        </authorList>
    </citation>
    <scope>NUCLEOTIDE SEQUENCE [LARGE SCALE GENOMIC DNA]</scope>
    <source>
        <strain evidence="2 3">IBT 23096</strain>
    </source>
</reference>
<accession>A0A2I2GM12</accession>
<organism evidence="2 3">
    <name type="scientific">Aspergillus steynii IBT 23096</name>
    <dbReference type="NCBI Taxonomy" id="1392250"/>
    <lineage>
        <taxon>Eukaryota</taxon>
        <taxon>Fungi</taxon>
        <taxon>Dikarya</taxon>
        <taxon>Ascomycota</taxon>
        <taxon>Pezizomycotina</taxon>
        <taxon>Eurotiomycetes</taxon>
        <taxon>Eurotiomycetidae</taxon>
        <taxon>Eurotiales</taxon>
        <taxon>Aspergillaceae</taxon>
        <taxon>Aspergillus</taxon>
        <taxon>Aspergillus subgen. Circumdati</taxon>
    </lineage>
</organism>
<gene>
    <name evidence="2" type="ORF">P170DRAFT_504793</name>
</gene>
<dbReference type="STRING" id="1392250.A0A2I2GM12"/>
<dbReference type="EMBL" id="MSFO01000001">
    <property type="protein sequence ID" value="PLB53917.1"/>
    <property type="molecule type" value="Genomic_DNA"/>
</dbReference>
<comment type="caution">
    <text evidence="2">The sequence shown here is derived from an EMBL/GenBank/DDBJ whole genome shotgun (WGS) entry which is preliminary data.</text>
</comment>
<dbReference type="RefSeq" id="XP_024709219.1">
    <property type="nucleotide sequence ID" value="XM_024854232.1"/>
</dbReference>
<dbReference type="AlphaFoldDB" id="A0A2I2GM12"/>
<dbReference type="PROSITE" id="PS51257">
    <property type="entry name" value="PROKAR_LIPOPROTEIN"/>
    <property type="match status" value="1"/>
</dbReference>
<dbReference type="VEuPathDB" id="FungiDB:P170DRAFT_504793"/>
<evidence type="ECO:0000313" key="3">
    <source>
        <dbReference type="Proteomes" id="UP000234275"/>
    </source>
</evidence>
<dbReference type="InterPro" id="IPR036941">
    <property type="entry name" value="Rcpt_L-dom_sf"/>
</dbReference>
<keyword evidence="3" id="KW-1185">Reference proteome</keyword>
<dbReference type="GeneID" id="36561938"/>
<dbReference type="Gene3D" id="3.80.20.20">
    <property type="entry name" value="Receptor L-domain"/>
    <property type="match status" value="1"/>
</dbReference>
<dbReference type="OrthoDB" id="536881at2759"/>
<feature type="signal peptide" evidence="1">
    <location>
        <begin position="1"/>
        <end position="16"/>
    </location>
</feature>
<protein>
    <submittedName>
        <fullName evidence="2">Uncharacterized protein</fullName>
    </submittedName>
</protein>
<name>A0A2I2GM12_9EURO</name>
<proteinExistence type="predicted"/>
<dbReference type="Proteomes" id="UP000234275">
    <property type="component" value="Unassembled WGS sequence"/>
</dbReference>
<evidence type="ECO:0000256" key="1">
    <source>
        <dbReference type="SAM" id="SignalP"/>
    </source>
</evidence>
<sequence length="146" mass="15482">MKYISLMLSMAGMSLAACSSLTLTSQLDVDTQISCSVVNGDVKISSEYIGALSLTGVKKITGSLNGTDLYHASSLSFPDLEEVGGALRLTGGFNEISMPNLDEVKGGFRLSSTQKVACEPWEALEKNGRIKGRYSCQSYTTPGIVA</sequence>
<keyword evidence="1" id="KW-0732">Signal</keyword>
<feature type="chain" id="PRO_5014193632" evidence="1">
    <location>
        <begin position="17"/>
        <end position="146"/>
    </location>
</feature>